<dbReference type="EMBL" id="PTIU01000005">
    <property type="protein sequence ID" value="PPK55420.1"/>
    <property type="molecule type" value="Genomic_DNA"/>
</dbReference>
<evidence type="ECO:0000256" key="1">
    <source>
        <dbReference type="SAM" id="MobiDB-lite"/>
    </source>
</evidence>
<reference evidence="4 5" key="2">
    <citation type="submission" date="2018-02" db="EMBL/GenBank/DDBJ databases">
        <title>Subsurface microbial communities from deep shales in Ohio and West Virginia, USA.</title>
        <authorList>
            <person name="Wrighton K."/>
        </authorList>
    </citation>
    <scope>NUCLEOTIDE SEQUENCE [LARGE SCALE GENOMIC DNA]</scope>
    <source>
        <strain evidence="4 5">UTICA-S1B9</strain>
    </source>
</reference>
<keyword evidence="2" id="KW-0812">Transmembrane</keyword>
<feature type="transmembrane region" description="Helical" evidence="2">
    <location>
        <begin position="6"/>
        <end position="24"/>
    </location>
</feature>
<sequence length="178" mass="19962">MDAYKFLMTLVALFSILFNIYQFLLKRPKFKFRMAYGLEPNDDGVGTFLCARLFVSNIGGEAAVYNGLEGVDDKGDVFYPSCSISVGSRIEPNSSVVGYITNGHLLTHRISSLFVVDGVFRKHRIPADVLIKLLRELEEEKVRLQKLGCRVHPPNVFERHNNATSEPGNLSHRATSTL</sequence>
<evidence type="ECO:0000313" key="6">
    <source>
        <dbReference type="Proteomes" id="UP000239648"/>
    </source>
</evidence>
<evidence type="ECO:0000313" key="4">
    <source>
        <dbReference type="EMBL" id="PPK55420.1"/>
    </source>
</evidence>
<keyword evidence="2" id="KW-1133">Transmembrane helix</keyword>
<dbReference type="EMBL" id="PTIT01000005">
    <property type="protein sequence ID" value="PPK52448.1"/>
    <property type="molecule type" value="Genomic_DNA"/>
</dbReference>
<protein>
    <submittedName>
        <fullName evidence="4">Uncharacterized protein</fullName>
    </submittedName>
</protein>
<comment type="caution">
    <text evidence="4">The sequence shown here is derived from an EMBL/GenBank/DDBJ whole genome shotgun (WGS) entry which is preliminary data.</text>
</comment>
<dbReference type="Proteomes" id="UP000239446">
    <property type="component" value="Unassembled WGS sequence"/>
</dbReference>
<gene>
    <name evidence="4" type="ORF">B0H24_10051</name>
    <name evidence="3" type="ORF">BY455_1051</name>
</gene>
<evidence type="ECO:0000313" key="3">
    <source>
        <dbReference type="EMBL" id="PPK52448.1"/>
    </source>
</evidence>
<feature type="compositionally biased region" description="Polar residues" evidence="1">
    <location>
        <begin position="162"/>
        <end position="178"/>
    </location>
</feature>
<evidence type="ECO:0000313" key="5">
    <source>
        <dbReference type="Proteomes" id="UP000239446"/>
    </source>
</evidence>
<keyword evidence="2" id="KW-0472">Membrane</keyword>
<proteinExistence type="predicted"/>
<evidence type="ECO:0000256" key="2">
    <source>
        <dbReference type="SAM" id="Phobius"/>
    </source>
</evidence>
<reference evidence="3 6" key="1">
    <citation type="submission" date="2018-02" db="EMBL/GenBank/DDBJ databases">
        <title>Deep subsurface shale carbon reservoir microbial communities from Ohio and West Virginia, USA.</title>
        <authorList>
            <person name="Wrighton K."/>
        </authorList>
    </citation>
    <scope>NUCLEOTIDE SEQUENCE [LARGE SCALE GENOMIC DNA]</scope>
    <source>
        <strain evidence="3 6">UTICA-S1B6</strain>
    </source>
</reference>
<dbReference type="RefSeq" id="WP_258075610.1">
    <property type="nucleotide sequence ID" value="NZ_PTIT01000005.1"/>
</dbReference>
<dbReference type="AlphaFoldDB" id="A0A2S6G875"/>
<feature type="region of interest" description="Disordered" evidence="1">
    <location>
        <begin position="158"/>
        <end position="178"/>
    </location>
</feature>
<dbReference type="Proteomes" id="UP000239648">
    <property type="component" value="Unassembled WGS sequence"/>
</dbReference>
<accession>A0A2S6G875</accession>
<name>A0A2S6G875_9GAMM</name>
<organism evidence="4 5">
    <name type="scientific">Marinobacter persicus</name>
    <dbReference type="NCBI Taxonomy" id="930118"/>
    <lineage>
        <taxon>Bacteria</taxon>
        <taxon>Pseudomonadati</taxon>
        <taxon>Pseudomonadota</taxon>
        <taxon>Gammaproteobacteria</taxon>
        <taxon>Pseudomonadales</taxon>
        <taxon>Marinobacteraceae</taxon>
        <taxon>Marinobacter</taxon>
    </lineage>
</organism>
<keyword evidence="6" id="KW-1185">Reference proteome</keyword>